<reference evidence="1 2" key="1">
    <citation type="submission" date="2014-12" db="EMBL/GenBank/DDBJ databases">
        <title>Genome assembly of Enhygromyxa salina DSM 15201.</title>
        <authorList>
            <person name="Sharma G."/>
            <person name="Subramanian S."/>
        </authorList>
    </citation>
    <scope>NUCLEOTIDE SEQUENCE [LARGE SCALE GENOMIC DNA]</scope>
    <source>
        <strain evidence="1 2">DSM 15201</strain>
    </source>
</reference>
<organism evidence="1 2">
    <name type="scientific">Enhygromyxa salina</name>
    <dbReference type="NCBI Taxonomy" id="215803"/>
    <lineage>
        <taxon>Bacteria</taxon>
        <taxon>Pseudomonadati</taxon>
        <taxon>Myxococcota</taxon>
        <taxon>Polyangia</taxon>
        <taxon>Nannocystales</taxon>
        <taxon>Nannocystaceae</taxon>
        <taxon>Enhygromyxa</taxon>
    </lineage>
</organism>
<proteinExistence type="predicted"/>
<dbReference type="EMBL" id="JMCC02000278">
    <property type="protein sequence ID" value="KIG11522.1"/>
    <property type="molecule type" value="Genomic_DNA"/>
</dbReference>
<sequence length="42" mass="4231">MAGLPPANNVSILQDEDNLGCNYVLAAHEASSVKTMVASGAA</sequence>
<gene>
    <name evidence="1" type="ORF">DB30_03572</name>
</gene>
<accession>A0A0C2CUE0</accession>
<dbReference type="Proteomes" id="UP000031599">
    <property type="component" value="Unassembled WGS sequence"/>
</dbReference>
<evidence type="ECO:0000313" key="2">
    <source>
        <dbReference type="Proteomes" id="UP000031599"/>
    </source>
</evidence>
<dbReference type="AlphaFoldDB" id="A0A0C2CUE0"/>
<evidence type="ECO:0000313" key="1">
    <source>
        <dbReference type="EMBL" id="KIG11522.1"/>
    </source>
</evidence>
<protein>
    <submittedName>
        <fullName evidence="1">Uncharacterized protein</fullName>
    </submittedName>
</protein>
<name>A0A0C2CUE0_9BACT</name>
<comment type="caution">
    <text evidence="1">The sequence shown here is derived from an EMBL/GenBank/DDBJ whole genome shotgun (WGS) entry which is preliminary data.</text>
</comment>